<comment type="caution">
    <text evidence="2">The sequence shown here is derived from an EMBL/GenBank/DDBJ whole genome shotgun (WGS) entry which is preliminary data.</text>
</comment>
<evidence type="ECO:0000313" key="2">
    <source>
        <dbReference type="EMBL" id="RQW09027.1"/>
    </source>
</evidence>
<reference evidence="2 3" key="1">
    <citation type="submission" date="2018-11" db="EMBL/GenBank/DDBJ databases">
        <title>Genome sequence of strain 7197.</title>
        <authorList>
            <person name="Gao J."/>
            <person name="Sun J."/>
        </authorList>
    </citation>
    <scope>NUCLEOTIDE SEQUENCE [LARGE SCALE GENOMIC DNA]</scope>
    <source>
        <strain evidence="2 3">7197</strain>
    </source>
</reference>
<keyword evidence="3" id="KW-1185">Reference proteome</keyword>
<dbReference type="EMBL" id="RQPI01000016">
    <property type="protein sequence ID" value="RQW09027.1"/>
    <property type="molecule type" value="Genomic_DNA"/>
</dbReference>
<accession>A0A3N9P0K8</accession>
<dbReference type="Proteomes" id="UP000282529">
    <property type="component" value="Unassembled WGS sequence"/>
</dbReference>
<gene>
    <name evidence="2" type="ORF">EH198_20595</name>
</gene>
<evidence type="ECO:0000313" key="3">
    <source>
        <dbReference type="Proteomes" id="UP000282529"/>
    </source>
</evidence>
<feature type="transmembrane region" description="Helical" evidence="1">
    <location>
        <begin position="213"/>
        <end position="233"/>
    </location>
</feature>
<keyword evidence="1" id="KW-0472">Membrane</keyword>
<feature type="transmembrane region" description="Helical" evidence="1">
    <location>
        <begin position="310"/>
        <end position="327"/>
    </location>
</feature>
<name>A0A3N9P0K8_9BACL</name>
<feature type="transmembrane region" description="Helical" evidence="1">
    <location>
        <begin position="373"/>
        <end position="393"/>
    </location>
</feature>
<keyword evidence="1" id="KW-1133">Transmembrane helix</keyword>
<feature type="transmembrane region" description="Helical" evidence="1">
    <location>
        <begin position="333"/>
        <end position="353"/>
    </location>
</feature>
<evidence type="ECO:0000256" key="1">
    <source>
        <dbReference type="SAM" id="Phobius"/>
    </source>
</evidence>
<dbReference type="InterPro" id="IPR010288">
    <property type="entry name" value="EcsB_ABC"/>
</dbReference>
<dbReference type="Pfam" id="PF05975">
    <property type="entry name" value="EcsB"/>
    <property type="match status" value="1"/>
</dbReference>
<dbReference type="AlphaFoldDB" id="A0A3N9P0K8"/>
<organism evidence="2 3">
    <name type="scientific">Paenibacillus rhizophilus</name>
    <dbReference type="NCBI Taxonomy" id="1850366"/>
    <lineage>
        <taxon>Bacteria</taxon>
        <taxon>Bacillati</taxon>
        <taxon>Bacillota</taxon>
        <taxon>Bacilli</taxon>
        <taxon>Bacillales</taxon>
        <taxon>Paenibacillaceae</taxon>
        <taxon>Paenibacillus</taxon>
    </lineage>
</organism>
<dbReference type="OrthoDB" id="2448479at2"/>
<feature type="transmembrane region" description="Helical" evidence="1">
    <location>
        <begin position="399"/>
        <end position="421"/>
    </location>
</feature>
<feature type="transmembrane region" description="Helical" evidence="1">
    <location>
        <begin position="81"/>
        <end position="102"/>
    </location>
</feature>
<feature type="transmembrane region" description="Helical" evidence="1">
    <location>
        <begin position="189"/>
        <end position="207"/>
    </location>
</feature>
<proteinExistence type="predicted"/>
<feature type="transmembrane region" description="Helical" evidence="1">
    <location>
        <begin position="51"/>
        <end position="69"/>
    </location>
</feature>
<feature type="transmembrane region" description="Helical" evidence="1">
    <location>
        <begin position="154"/>
        <end position="177"/>
    </location>
</feature>
<keyword evidence="1" id="KW-0812">Transmembrane</keyword>
<protein>
    <submittedName>
        <fullName evidence="2">ABC transporter permease</fullName>
    </submittedName>
</protein>
<feature type="transmembrane region" description="Helical" evidence="1">
    <location>
        <begin position="123"/>
        <end position="148"/>
    </location>
</feature>
<sequence length="428" mass="47441">MMGEEKLAMNNPIEGRHGYDTPAPRRLLRRRLGHHWKEQWGIIRTAADWTVFLYILIPGGLLGGRYYYGFWNEPLPTWSTLLPYALLPALLALLMQGGILLLMHEGDLLFLRQRKEWMRTVMLGGILYSLSVTALKITAGFLILLPFLVRGYGLSGAGAGALLALSLCCGTCVKLLTHNVRVQKQGWRRWLWMLLAAWLPCGLYIRAAAVWSVHPALLLLAAAVYAAVAAAALRARLALRGTFLGDVREDFKQRMKIAGLLLRGVIDKPRPTRHKPWTFRKSRPLLRPGTPESRLAGASIKAFIRNPGHFKLYLQFTGVGAIAILIVPGMLKWAVCIVLVLLMASWLVSYWKVFSSEEFIALLPFGKDQKADAGSRAVPILILPFSVLCSAAASVPLYGWWGLAVFIPAGAVIGIMAARVFTALRLAR</sequence>
<dbReference type="GO" id="GO:0016020">
    <property type="term" value="C:membrane"/>
    <property type="evidence" value="ECO:0007669"/>
    <property type="project" value="InterPro"/>
</dbReference>